<reference evidence="3" key="1">
    <citation type="journal article" date="2019" name="Int. J. Syst. Evol. Microbiol.">
        <title>The Global Catalogue of Microorganisms (GCM) 10K type strain sequencing project: providing services to taxonomists for standard genome sequencing and annotation.</title>
        <authorList>
            <consortium name="The Broad Institute Genomics Platform"/>
            <consortium name="The Broad Institute Genome Sequencing Center for Infectious Disease"/>
            <person name="Wu L."/>
            <person name="Ma J."/>
        </authorList>
    </citation>
    <scope>NUCLEOTIDE SEQUENCE [LARGE SCALE GENOMIC DNA]</scope>
    <source>
        <strain evidence="3">JCM 13581</strain>
    </source>
</reference>
<dbReference type="Gene3D" id="3.40.630.30">
    <property type="match status" value="1"/>
</dbReference>
<keyword evidence="3" id="KW-1185">Reference proteome</keyword>
<dbReference type="EMBL" id="BAAAMJ010000010">
    <property type="protein sequence ID" value="GAA1902963.1"/>
    <property type="molecule type" value="Genomic_DNA"/>
</dbReference>
<dbReference type="Proteomes" id="UP001501303">
    <property type="component" value="Unassembled WGS sequence"/>
</dbReference>
<name>A0ABP5A425_9ACTN</name>
<protein>
    <submittedName>
        <fullName evidence="2">N-acetyltransferase</fullName>
    </submittedName>
</protein>
<dbReference type="InterPro" id="IPR016181">
    <property type="entry name" value="Acyl_CoA_acyltransferase"/>
</dbReference>
<accession>A0ABP5A425</accession>
<evidence type="ECO:0000313" key="3">
    <source>
        <dbReference type="Proteomes" id="UP001501303"/>
    </source>
</evidence>
<evidence type="ECO:0000313" key="2">
    <source>
        <dbReference type="EMBL" id="GAA1902963.1"/>
    </source>
</evidence>
<comment type="caution">
    <text evidence="2">The sequence shown here is derived from an EMBL/GenBank/DDBJ whole genome shotgun (WGS) entry which is preliminary data.</text>
</comment>
<organism evidence="2 3">
    <name type="scientific">Streptomyces sodiiphilus</name>
    <dbReference type="NCBI Taxonomy" id="226217"/>
    <lineage>
        <taxon>Bacteria</taxon>
        <taxon>Bacillati</taxon>
        <taxon>Actinomycetota</taxon>
        <taxon>Actinomycetes</taxon>
        <taxon>Kitasatosporales</taxon>
        <taxon>Streptomycetaceae</taxon>
        <taxon>Streptomyces</taxon>
    </lineage>
</organism>
<gene>
    <name evidence="2" type="ORF">GCM10009716_11090</name>
</gene>
<dbReference type="RefSeq" id="WP_344259365.1">
    <property type="nucleotide sequence ID" value="NZ_BAAAMJ010000010.1"/>
</dbReference>
<dbReference type="CDD" id="cd04301">
    <property type="entry name" value="NAT_SF"/>
    <property type="match status" value="1"/>
</dbReference>
<dbReference type="InterPro" id="IPR000182">
    <property type="entry name" value="GNAT_dom"/>
</dbReference>
<evidence type="ECO:0000259" key="1">
    <source>
        <dbReference type="PROSITE" id="PS51186"/>
    </source>
</evidence>
<dbReference type="SUPFAM" id="SSF55729">
    <property type="entry name" value="Acyl-CoA N-acyltransferases (Nat)"/>
    <property type="match status" value="1"/>
</dbReference>
<dbReference type="PANTHER" id="PTHR13170:SF16">
    <property type="entry name" value="PROTEIN O-GLCNACASE"/>
    <property type="match status" value="1"/>
</dbReference>
<proteinExistence type="predicted"/>
<dbReference type="PANTHER" id="PTHR13170">
    <property type="entry name" value="O-GLCNACASE"/>
    <property type="match status" value="1"/>
</dbReference>
<dbReference type="InterPro" id="IPR051822">
    <property type="entry name" value="Glycosyl_Hydrolase_84"/>
</dbReference>
<dbReference type="Pfam" id="PF00583">
    <property type="entry name" value="Acetyltransf_1"/>
    <property type="match status" value="1"/>
</dbReference>
<feature type="domain" description="N-acetyltransferase" evidence="1">
    <location>
        <begin position="7"/>
        <end position="207"/>
    </location>
</feature>
<sequence>MPAAPGVLIRPYRAADRAALYDICLRTGLAGGDASGHYEDPDLLPSLFAGPYAALDPELVFVADSGERPIGYIVGTADSVAYYEAFRRHWLPALTGRFPEPSGPPRTPDEEMRSLLHHPERMLVPEIAERYPAHLHIDLLPEGQGRGLGTRLMHTFWGALRERGVPGVHLGMSPENTRARLFYDRLGFTELLPVSEDSPTVYLGRLL</sequence>
<dbReference type="PROSITE" id="PS51186">
    <property type="entry name" value="GNAT"/>
    <property type="match status" value="1"/>
</dbReference>